<feature type="signal peptide" evidence="1">
    <location>
        <begin position="1"/>
        <end position="27"/>
    </location>
</feature>
<dbReference type="Proteomes" id="UP001500707">
    <property type="component" value="Unassembled WGS sequence"/>
</dbReference>
<evidence type="ECO:0000256" key="1">
    <source>
        <dbReference type="SAM" id="SignalP"/>
    </source>
</evidence>
<gene>
    <name evidence="2" type="ORF">GCM10022295_89390</name>
</gene>
<feature type="chain" id="PRO_5046338461" evidence="1">
    <location>
        <begin position="28"/>
        <end position="152"/>
    </location>
</feature>
<dbReference type="InterPro" id="IPR006311">
    <property type="entry name" value="TAT_signal"/>
</dbReference>
<reference evidence="3" key="1">
    <citation type="journal article" date="2019" name="Int. J. Syst. Evol. Microbiol.">
        <title>The Global Catalogue of Microorganisms (GCM) 10K type strain sequencing project: providing services to taxonomists for standard genome sequencing and annotation.</title>
        <authorList>
            <consortium name="The Broad Institute Genomics Platform"/>
            <consortium name="The Broad Institute Genome Sequencing Center for Infectious Disease"/>
            <person name="Wu L."/>
            <person name="Ma J."/>
        </authorList>
    </citation>
    <scope>NUCLEOTIDE SEQUENCE [LARGE SCALE GENOMIC DNA]</scope>
    <source>
        <strain evidence="3">JCM 17656</strain>
    </source>
</reference>
<accession>A0ABP6Z025</accession>
<evidence type="ECO:0000313" key="3">
    <source>
        <dbReference type="Proteomes" id="UP001500707"/>
    </source>
</evidence>
<organism evidence="2 3">
    <name type="scientific">Streptomyces osmaniensis</name>
    <dbReference type="NCBI Taxonomy" id="593134"/>
    <lineage>
        <taxon>Bacteria</taxon>
        <taxon>Bacillati</taxon>
        <taxon>Actinomycetota</taxon>
        <taxon>Actinomycetes</taxon>
        <taxon>Kitasatosporales</taxon>
        <taxon>Streptomycetaceae</taxon>
        <taxon>Streptomyces</taxon>
    </lineage>
</organism>
<proteinExistence type="predicted"/>
<comment type="caution">
    <text evidence="2">The sequence shown here is derived from an EMBL/GenBank/DDBJ whole genome shotgun (WGS) entry which is preliminary data.</text>
</comment>
<dbReference type="EMBL" id="BAABCE010000033">
    <property type="protein sequence ID" value="GAA3594074.1"/>
    <property type="molecule type" value="Genomic_DNA"/>
</dbReference>
<protein>
    <submittedName>
        <fullName evidence="2">Uncharacterized protein</fullName>
    </submittedName>
</protein>
<dbReference type="RefSeq" id="WP_346186624.1">
    <property type="nucleotide sequence ID" value="NZ_BAABCE010000033.1"/>
</dbReference>
<keyword evidence="3" id="KW-1185">Reference proteome</keyword>
<dbReference type="PROSITE" id="PS51318">
    <property type="entry name" value="TAT"/>
    <property type="match status" value="1"/>
</dbReference>
<keyword evidence="1" id="KW-0732">Signal</keyword>
<name>A0ABP6Z025_9ACTN</name>
<sequence>MKIFTRRHVLIAAFAALVSTGAANGTAAADSSFEYDCIYIQNATGQTLYMNANTTKAALAATITQASPIIAPNKVGTVCALAANPNSILLSHQAGYNVGAANSKVVATFSMSNWRPFPPTTSFEVPDGYAAGIIETTHDQYMSTASFLIRKL</sequence>
<evidence type="ECO:0000313" key="2">
    <source>
        <dbReference type="EMBL" id="GAA3594074.1"/>
    </source>
</evidence>